<dbReference type="EMBL" id="JAGSND010000003">
    <property type="protein sequence ID" value="MBR0597445.1"/>
    <property type="molecule type" value="Genomic_DNA"/>
</dbReference>
<dbReference type="SMART" id="SM00421">
    <property type="entry name" value="HTH_LUXR"/>
    <property type="match status" value="1"/>
</dbReference>
<keyword evidence="1" id="KW-0805">Transcription regulation</keyword>
<dbReference type="SUPFAM" id="SSF46894">
    <property type="entry name" value="C-terminal effector domain of the bipartite response regulators"/>
    <property type="match status" value="1"/>
</dbReference>
<protein>
    <recommendedName>
        <fullName evidence="4">HTH luxR-type domain-containing protein</fullName>
    </recommendedName>
</protein>
<reference evidence="5" key="1">
    <citation type="submission" date="2021-04" db="EMBL/GenBank/DDBJ databases">
        <title>Sinoanaerobacter chloroacetimidivorans sp. nov., an obligate anaerobic bacterium isolated from anaerobic sludge.</title>
        <authorList>
            <person name="Bao Y."/>
        </authorList>
    </citation>
    <scope>NUCLEOTIDE SEQUENCE</scope>
    <source>
        <strain evidence="5">BAD-6</strain>
    </source>
</reference>
<dbReference type="InterPro" id="IPR016032">
    <property type="entry name" value="Sig_transdc_resp-reg_C-effctor"/>
</dbReference>
<dbReference type="InterPro" id="IPR000792">
    <property type="entry name" value="Tscrpt_reg_LuxR_C"/>
</dbReference>
<evidence type="ECO:0000256" key="2">
    <source>
        <dbReference type="ARBA" id="ARBA00023125"/>
    </source>
</evidence>
<accession>A0A8J8B2P5</accession>
<dbReference type="CDD" id="cd06170">
    <property type="entry name" value="LuxR_C_like"/>
    <property type="match status" value="1"/>
</dbReference>
<dbReference type="RefSeq" id="WP_227017576.1">
    <property type="nucleotide sequence ID" value="NZ_JAGSND010000003.1"/>
</dbReference>
<evidence type="ECO:0000313" key="6">
    <source>
        <dbReference type="Proteomes" id="UP000675664"/>
    </source>
</evidence>
<evidence type="ECO:0000256" key="3">
    <source>
        <dbReference type="ARBA" id="ARBA00023163"/>
    </source>
</evidence>
<evidence type="ECO:0000256" key="1">
    <source>
        <dbReference type="ARBA" id="ARBA00023015"/>
    </source>
</evidence>
<dbReference type="PANTHER" id="PTHR44688">
    <property type="entry name" value="DNA-BINDING TRANSCRIPTIONAL ACTIVATOR DEVR_DOSR"/>
    <property type="match status" value="1"/>
</dbReference>
<dbReference type="AlphaFoldDB" id="A0A8J8B2P5"/>
<dbReference type="PROSITE" id="PS50043">
    <property type="entry name" value="HTH_LUXR_2"/>
    <property type="match status" value="1"/>
</dbReference>
<dbReference type="Pfam" id="PF00196">
    <property type="entry name" value="GerE"/>
    <property type="match status" value="1"/>
</dbReference>
<proteinExistence type="predicted"/>
<keyword evidence="2" id="KW-0238">DNA-binding</keyword>
<gene>
    <name evidence="5" type="ORF">KCX82_06150</name>
</gene>
<sequence length="251" mass="29607">MEIKAREAVLISRILYNVYSIDDHREMRKTFLDLIPNLVQCSKASFYLGAADDDHFMDRPVGYCMSDELLDSYLAYDKYDYMNTVFLNSVTEVYRESDYFVDEVRNQSPYFKDLIEPNDMYYSVQMTLYASKILLGVVTLFRGKNDPDFSDHDLFLLRLMKDHLALRLSRNENASNQTTQGPDQRLLRLYESYNLTAREIEVLQLMLERYSNDEMADHLHVSHFTIQKHVSNIYKKLNINCKSQLFKLCSD</sequence>
<dbReference type="PANTHER" id="PTHR44688:SF16">
    <property type="entry name" value="DNA-BINDING TRANSCRIPTIONAL ACTIVATOR DEVR_DOSR"/>
    <property type="match status" value="1"/>
</dbReference>
<comment type="caution">
    <text evidence="5">The sequence shown here is derived from an EMBL/GenBank/DDBJ whole genome shotgun (WGS) entry which is preliminary data.</text>
</comment>
<keyword evidence="6" id="KW-1185">Reference proteome</keyword>
<dbReference type="GO" id="GO:0006355">
    <property type="term" value="P:regulation of DNA-templated transcription"/>
    <property type="evidence" value="ECO:0007669"/>
    <property type="project" value="InterPro"/>
</dbReference>
<dbReference type="InterPro" id="IPR036388">
    <property type="entry name" value="WH-like_DNA-bd_sf"/>
</dbReference>
<reference evidence="5" key="2">
    <citation type="submission" date="2021-04" db="EMBL/GenBank/DDBJ databases">
        <authorList>
            <person name="Liu J."/>
        </authorList>
    </citation>
    <scope>NUCLEOTIDE SEQUENCE</scope>
    <source>
        <strain evidence="5">BAD-6</strain>
    </source>
</reference>
<evidence type="ECO:0000259" key="4">
    <source>
        <dbReference type="PROSITE" id="PS50043"/>
    </source>
</evidence>
<dbReference type="Gene3D" id="1.10.10.10">
    <property type="entry name" value="Winged helix-like DNA-binding domain superfamily/Winged helix DNA-binding domain"/>
    <property type="match status" value="1"/>
</dbReference>
<organism evidence="5 6">
    <name type="scientific">Sinanaerobacter chloroacetimidivorans</name>
    <dbReference type="NCBI Taxonomy" id="2818044"/>
    <lineage>
        <taxon>Bacteria</taxon>
        <taxon>Bacillati</taxon>
        <taxon>Bacillota</taxon>
        <taxon>Clostridia</taxon>
        <taxon>Peptostreptococcales</taxon>
        <taxon>Anaerovoracaceae</taxon>
        <taxon>Sinanaerobacter</taxon>
    </lineage>
</organism>
<feature type="domain" description="HTH luxR-type" evidence="4">
    <location>
        <begin position="188"/>
        <end position="251"/>
    </location>
</feature>
<name>A0A8J8B2P5_9FIRM</name>
<keyword evidence="3" id="KW-0804">Transcription</keyword>
<dbReference type="SUPFAM" id="SSF55781">
    <property type="entry name" value="GAF domain-like"/>
    <property type="match status" value="1"/>
</dbReference>
<dbReference type="Proteomes" id="UP000675664">
    <property type="component" value="Unassembled WGS sequence"/>
</dbReference>
<dbReference type="GO" id="GO:0003677">
    <property type="term" value="F:DNA binding"/>
    <property type="evidence" value="ECO:0007669"/>
    <property type="project" value="UniProtKB-KW"/>
</dbReference>
<dbReference type="PRINTS" id="PR00038">
    <property type="entry name" value="HTHLUXR"/>
</dbReference>
<evidence type="ECO:0000313" key="5">
    <source>
        <dbReference type="EMBL" id="MBR0597445.1"/>
    </source>
</evidence>